<dbReference type="InterPro" id="IPR052563">
    <property type="entry name" value="FliK"/>
</dbReference>
<keyword evidence="3" id="KW-0966">Cell projection</keyword>
<sequence length="381" mass="40787">MSDTAVSSQIALDVNAGQKAMASSAVDKKSVSSSQGSEFKEILNESQQNKIKEDSTEQTTDVALESGEVTELPPELLNLNALFSTTVLANSQSPGLSGAAISGNLLPARQQANSLLTNMEDALAASKLVNSGLNSGVAQSNLTEANPLLASQLGMNSGLLTDDGLFTAQLTANFTEASATNLKQLNAQMMSQALIKTEPVLDQNLPTSAQSSLMFNQAFALKPAESMLPAMTVTPDNAQWNNQVGERINWMVNSQMQRAEIRLDPPELGSLDIRLNIAKDNQASVVFYVSNASAKEAIESAIPRLREMLAQQGLDLANVDVSQQSFQQQQQSAFEQYSHHDSDDALNAVHLNGARQSDDESILAITNLSTENSDNLLDIFA</sequence>
<proteinExistence type="predicted"/>
<dbReference type="InterPro" id="IPR038610">
    <property type="entry name" value="FliK-like_C_sf"/>
</dbReference>
<dbReference type="InterPro" id="IPR021136">
    <property type="entry name" value="Flagellar_hook_control-like_C"/>
</dbReference>
<evidence type="ECO:0000256" key="1">
    <source>
        <dbReference type="SAM" id="MobiDB-lite"/>
    </source>
</evidence>
<accession>A0A3B1AE51</accession>
<feature type="region of interest" description="Disordered" evidence="1">
    <location>
        <begin position="16"/>
        <end position="59"/>
    </location>
</feature>
<dbReference type="EMBL" id="UOFT01000065">
    <property type="protein sequence ID" value="VAW98243.1"/>
    <property type="molecule type" value="Genomic_DNA"/>
</dbReference>
<reference evidence="3" key="1">
    <citation type="submission" date="2018-06" db="EMBL/GenBank/DDBJ databases">
        <authorList>
            <person name="Zhirakovskaya E."/>
        </authorList>
    </citation>
    <scope>NUCLEOTIDE SEQUENCE</scope>
</reference>
<evidence type="ECO:0000259" key="2">
    <source>
        <dbReference type="Pfam" id="PF02120"/>
    </source>
</evidence>
<dbReference type="Pfam" id="PF02120">
    <property type="entry name" value="Flg_hook"/>
    <property type="match status" value="1"/>
</dbReference>
<dbReference type="PANTHER" id="PTHR37533">
    <property type="entry name" value="FLAGELLAR HOOK-LENGTH CONTROL PROTEIN"/>
    <property type="match status" value="1"/>
</dbReference>
<dbReference type="PANTHER" id="PTHR37533:SF2">
    <property type="entry name" value="FLAGELLAR HOOK-LENGTH CONTROL PROTEIN"/>
    <property type="match status" value="1"/>
</dbReference>
<feature type="domain" description="Flagellar hook-length control protein-like C-terminal" evidence="2">
    <location>
        <begin position="246"/>
        <end position="330"/>
    </location>
</feature>
<keyword evidence="3" id="KW-0969">Cilium</keyword>
<dbReference type="CDD" id="cd17470">
    <property type="entry name" value="T3SS_Flik_C"/>
    <property type="match status" value="1"/>
</dbReference>
<keyword evidence="3" id="KW-0282">Flagellum</keyword>
<organism evidence="3">
    <name type="scientific">hydrothermal vent metagenome</name>
    <dbReference type="NCBI Taxonomy" id="652676"/>
    <lineage>
        <taxon>unclassified sequences</taxon>
        <taxon>metagenomes</taxon>
        <taxon>ecological metagenomes</taxon>
    </lineage>
</organism>
<evidence type="ECO:0000313" key="3">
    <source>
        <dbReference type="EMBL" id="VAW98243.1"/>
    </source>
</evidence>
<protein>
    <submittedName>
        <fullName evidence="3">Flagellar hook-length control protein FliK</fullName>
    </submittedName>
</protein>
<gene>
    <name evidence="3" type="ORF">MNBD_GAMMA23-39</name>
</gene>
<name>A0A3B1AE51_9ZZZZ</name>
<dbReference type="Gene3D" id="3.30.750.140">
    <property type="match status" value="1"/>
</dbReference>
<dbReference type="AlphaFoldDB" id="A0A3B1AE51"/>